<evidence type="ECO:0000313" key="5">
    <source>
        <dbReference type="Proteomes" id="UP000028302"/>
    </source>
</evidence>
<dbReference type="STRING" id="1304275.C41B8_04271"/>
<protein>
    <submittedName>
        <fullName evidence="4">5-oxoprolinase</fullName>
    </submittedName>
</protein>
<sequence>MSEFRLGVDVGGTFTDLVAIGGGRVITAKVPSTPADQSKGVVDAIEASGLDADAISALAHGMTVATNALLERAGAKIALITTEGFRDILEIGRQNRPALYDLTQRPPEPLVAREHRFTVRERTGRDGVITPLDEASVDVAIEAIRAAGDIEAVAICLLFSFEYPEHEIAVAERVAAALPDLHISRSSAVLPEFREYERFATTTANAYLSPRLNRYLDNLARHLESAGLPEPTVMQSSGGVIDIASAAANAAKCVLSGPAGGVVGAAWLGQLSGEADMLTFDMGGTSTDVAPIANGEAPTTTDSIVAGVPIKLPMVNVHTVSAGGGSIAWADAGGALRVGPASAGAEPGPAAYDLGGERATVTDANVFMGHIANGTELGGRVVISRERAAEALEHLGSELSLDAEATARGIIDVANTEMANALRVISVARGVDPRDNALMAYGGAGPLHACALAEQLGMTKILVPRASGVLSALGLAVSDVRRDLTRPVLSGLDAANSATAEALYDDMIAEACAELDQPDIERTADLRYRGQSFELGVAADDWDALAERFHDAHETRYGYAMRDDPIELVNLRVTARVAVDKPELSEAAPEHEPEADTRAVLVDGDWRDIPVYAREELGRGSRVVGPAIVEFAETTCMVRPNWHGEIDAAGTLILEHSA</sequence>
<name>A0A084INY2_SALHC</name>
<dbReference type="InterPro" id="IPR002821">
    <property type="entry name" value="Hydantoinase_A"/>
</dbReference>
<dbReference type="GO" id="GO:0017168">
    <property type="term" value="F:5-oxoprolinase (ATP-hydrolyzing) activity"/>
    <property type="evidence" value="ECO:0007669"/>
    <property type="project" value="TreeGrafter"/>
</dbReference>
<dbReference type="InterPro" id="IPR049517">
    <property type="entry name" value="ACX-like_C"/>
</dbReference>
<dbReference type="Proteomes" id="UP000028302">
    <property type="component" value="Unassembled WGS sequence"/>
</dbReference>
<evidence type="ECO:0000313" key="4">
    <source>
        <dbReference type="EMBL" id="KEZ78416.1"/>
    </source>
</evidence>
<organism evidence="4 5">
    <name type="scientific">Salinisphaera hydrothermalis (strain C41B8)</name>
    <dbReference type="NCBI Taxonomy" id="1304275"/>
    <lineage>
        <taxon>Bacteria</taxon>
        <taxon>Pseudomonadati</taxon>
        <taxon>Pseudomonadota</taxon>
        <taxon>Gammaproteobacteria</taxon>
        <taxon>Salinisphaerales</taxon>
        <taxon>Salinisphaeraceae</taxon>
        <taxon>Salinisphaera</taxon>
    </lineage>
</organism>
<evidence type="ECO:0000259" key="1">
    <source>
        <dbReference type="Pfam" id="PF01968"/>
    </source>
</evidence>
<accession>A0A084INY2</accession>
<dbReference type="Pfam" id="PF19278">
    <property type="entry name" value="Hydant_A_C"/>
    <property type="match status" value="1"/>
</dbReference>
<dbReference type="PATRIC" id="fig|1304275.5.peg.874"/>
<dbReference type="eggNOG" id="COG0145">
    <property type="taxonomic scope" value="Bacteria"/>
</dbReference>
<dbReference type="OrthoDB" id="9768323at2"/>
<dbReference type="AlphaFoldDB" id="A0A084INY2"/>
<dbReference type="Pfam" id="PF05378">
    <property type="entry name" value="Hydant_A_N"/>
    <property type="match status" value="1"/>
</dbReference>
<keyword evidence="5" id="KW-1185">Reference proteome</keyword>
<proteinExistence type="predicted"/>
<feature type="domain" description="Acetophenone carboxylase-like C-terminal" evidence="3">
    <location>
        <begin position="538"/>
        <end position="649"/>
    </location>
</feature>
<dbReference type="InterPro" id="IPR045079">
    <property type="entry name" value="Oxoprolinase-like"/>
</dbReference>
<dbReference type="InterPro" id="IPR008040">
    <property type="entry name" value="Hydant_A_N"/>
</dbReference>
<dbReference type="Pfam" id="PF01968">
    <property type="entry name" value="Hydantoinase_A"/>
    <property type="match status" value="1"/>
</dbReference>
<evidence type="ECO:0000259" key="2">
    <source>
        <dbReference type="Pfam" id="PF05378"/>
    </source>
</evidence>
<feature type="domain" description="Hydantoinase A/oxoprolinase" evidence="1">
    <location>
        <begin position="198"/>
        <end position="483"/>
    </location>
</feature>
<dbReference type="GO" id="GO:0006749">
    <property type="term" value="P:glutathione metabolic process"/>
    <property type="evidence" value="ECO:0007669"/>
    <property type="project" value="TreeGrafter"/>
</dbReference>
<dbReference type="SUPFAM" id="SSF53067">
    <property type="entry name" value="Actin-like ATPase domain"/>
    <property type="match status" value="1"/>
</dbReference>
<dbReference type="PANTHER" id="PTHR11365:SF23">
    <property type="entry name" value="HYPOTHETICAL 5-OXOPROLINASE (EUROFUNG)-RELATED"/>
    <property type="match status" value="1"/>
</dbReference>
<dbReference type="PANTHER" id="PTHR11365">
    <property type="entry name" value="5-OXOPROLINASE RELATED"/>
    <property type="match status" value="1"/>
</dbReference>
<dbReference type="InterPro" id="IPR043129">
    <property type="entry name" value="ATPase_NBD"/>
</dbReference>
<evidence type="ECO:0000259" key="3">
    <source>
        <dbReference type="Pfam" id="PF19278"/>
    </source>
</evidence>
<dbReference type="EMBL" id="APNK01000004">
    <property type="protein sequence ID" value="KEZ78416.1"/>
    <property type="molecule type" value="Genomic_DNA"/>
</dbReference>
<feature type="domain" description="Hydantoinase/oxoprolinase N-terminal" evidence="2">
    <location>
        <begin position="5"/>
        <end position="174"/>
    </location>
</feature>
<dbReference type="GO" id="GO:0005829">
    <property type="term" value="C:cytosol"/>
    <property type="evidence" value="ECO:0007669"/>
    <property type="project" value="TreeGrafter"/>
</dbReference>
<gene>
    <name evidence="4" type="ORF">C41B8_04271</name>
</gene>
<comment type="caution">
    <text evidence="4">The sequence shown here is derived from an EMBL/GenBank/DDBJ whole genome shotgun (WGS) entry which is preliminary data.</text>
</comment>
<dbReference type="RefSeq" id="WP_037334621.1">
    <property type="nucleotide sequence ID" value="NZ_APNK01000004.1"/>
</dbReference>
<reference evidence="4 5" key="1">
    <citation type="submission" date="2013-03" db="EMBL/GenBank/DDBJ databases">
        <title>Salinisphaera hydrothermalis C41B8 Genome Sequencing.</title>
        <authorList>
            <person name="Li C."/>
            <person name="Lai Q."/>
            <person name="Shao Z."/>
        </authorList>
    </citation>
    <scope>NUCLEOTIDE SEQUENCE [LARGE SCALE GENOMIC DNA]</scope>
    <source>
        <strain evidence="4 5">C41B8</strain>
    </source>
</reference>